<name>A0AAN7H4C2_9PEZI</name>
<reference evidence="2" key="1">
    <citation type="journal article" date="2023" name="Mol. Phylogenet. Evol.">
        <title>Genome-scale phylogeny and comparative genomics of the fungal order Sordariales.</title>
        <authorList>
            <person name="Hensen N."/>
            <person name="Bonometti L."/>
            <person name="Westerberg I."/>
            <person name="Brannstrom I.O."/>
            <person name="Guillou S."/>
            <person name="Cros-Aarteil S."/>
            <person name="Calhoun S."/>
            <person name="Haridas S."/>
            <person name="Kuo A."/>
            <person name="Mondo S."/>
            <person name="Pangilinan J."/>
            <person name="Riley R."/>
            <person name="LaButti K."/>
            <person name="Andreopoulos B."/>
            <person name="Lipzen A."/>
            <person name="Chen C."/>
            <person name="Yan M."/>
            <person name="Daum C."/>
            <person name="Ng V."/>
            <person name="Clum A."/>
            <person name="Steindorff A."/>
            <person name="Ohm R.A."/>
            <person name="Martin F."/>
            <person name="Silar P."/>
            <person name="Natvig D.O."/>
            <person name="Lalanne C."/>
            <person name="Gautier V."/>
            <person name="Ament-Velasquez S.L."/>
            <person name="Kruys A."/>
            <person name="Hutchinson M.I."/>
            <person name="Powell A.J."/>
            <person name="Barry K."/>
            <person name="Miller A.N."/>
            <person name="Grigoriev I.V."/>
            <person name="Debuchy R."/>
            <person name="Gladieux P."/>
            <person name="Hiltunen Thoren M."/>
            <person name="Johannesson H."/>
        </authorList>
    </citation>
    <scope>NUCLEOTIDE SEQUENCE</scope>
    <source>
        <strain evidence="2">CBS 532.94</strain>
    </source>
</reference>
<feature type="compositionally biased region" description="Polar residues" evidence="1">
    <location>
        <begin position="1"/>
        <end position="15"/>
    </location>
</feature>
<dbReference type="SUPFAM" id="SSF81301">
    <property type="entry name" value="Nucleotidyltransferase"/>
    <property type="match status" value="1"/>
</dbReference>
<accession>A0AAN7H4C2</accession>
<feature type="region of interest" description="Disordered" evidence="1">
    <location>
        <begin position="1"/>
        <end position="31"/>
    </location>
</feature>
<dbReference type="EMBL" id="MU860391">
    <property type="protein sequence ID" value="KAK4234286.1"/>
    <property type="molecule type" value="Genomic_DNA"/>
</dbReference>
<protein>
    <recommendedName>
        <fullName evidence="4">Nucleotidyl transferase</fullName>
    </recommendedName>
</protein>
<dbReference type="Pfam" id="PF08843">
    <property type="entry name" value="AbiEii"/>
    <property type="match status" value="1"/>
</dbReference>
<keyword evidence="3" id="KW-1185">Reference proteome</keyword>
<dbReference type="AlphaFoldDB" id="A0AAN7H4C2"/>
<dbReference type="Gene3D" id="3.30.460.40">
    <property type="match status" value="1"/>
</dbReference>
<dbReference type="InterPro" id="IPR014942">
    <property type="entry name" value="AbiEii"/>
</dbReference>
<dbReference type="InterPro" id="IPR043519">
    <property type="entry name" value="NT_sf"/>
</dbReference>
<evidence type="ECO:0000313" key="3">
    <source>
        <dbReference type="Proteomes" id="UP001303760"/>
    </source>
</evidence>
<organism evidence="2 3">
    <name type="scientific">Achaetomium macrosporum</name>
    <dbReference type="NCBI Taxonomy" id="79813"/>
    <lineage>
        <taxon>Eukaryota</taxon>
        <taxon>Fungi</taxon>
        <taxon>Dikarya</taxon>
        <taxon>Ascomycota</taxon>
        <taxon>Pezizomycotina</taxon>
        <taxon>Sordariomycetes</taxon>
        <taxon>Sordariomycetidae</taxon>
        <taxon>Sordariales</taxon>
        <taxon>Chaetomiaceae</taxon>
        <taxon>Achaetomium</taxon>
    </lineage>
</organism>
<comment type="caution">
    <text evidence="2">The sequence shown here is derived from an EMBL/GenBank/DDBJ whole genome shotgun (WGS) entry which is preliminary data.</text>
</comment>
<evidence type="ECO:0000313" key="2">
    <source>
        <dbReference type="EMBL" id="KAK4234286.1"/>
    </source>
</evidence>
<proteinExistence type="predicted"/>
<gene>
    <name evidence="2" type="ORF">C8A03DRAFT_37957</name>
</gene>
<reference evidence="2" key="2">
    <citation type="submission" date="2023-05" db="EMBL/GenBank/DDBJ databases">
        <authorList>
            <consortium name="Lawrence Berkeley National Laboratory"/>
            <person name="Steindorff A."/>
            <person name="Hensen N."/>
            <person name="Bonometti L."/>
            <person name="Westerberg I."/>
            <person name="Brannstrom I.O."/>
            <person name="Guillou S."/>
            <person name="Cros-Aarteil S."/>
            <person name="Calhoun S."/>
            <person name="Haridas S."/>
            <person name="Kuo A."/>
            <person name="Mondo S."/>
            <person name="Pangilinan J."/>
            <person name="Riley R."/>
            <person name="Labutti K."/>
            <person name="Andreopoulos B."/>
            <person name="Lipzen A."/>
            <person name="Chen C."/>
            <person name="Yanf M."/>
            <person name="Daum C."/>
            <person name="Ng V."/>
            <person name="Clum A."/>
            <person name="Ohm R."/>
            <person name="Martin F."/>
            <person name="Silar P."/>
            <person name="Natvig D."/>
            <person name="Lalanne C."/>
            <person name="Gautier V."/>
            <person name="Ament-Velasquez S.L."/>
            <person name="Kruys A."/>
            <person name="Hutchinson M.I."/>
            <person name="Powell A.J."/>
            <person name="Barry K."/>
            <person name="Miller A.N."/>
            <person name="Grigoriev I.V."/>
            <person name="Debuchy R."/>
            <person name="Gladieux P."/>
            <person name="Thoren M.H."/>
            <person name="Johannesson H."/>
        </authorList>
    </citation>
    <scope>NUCLEOTIDE SEQUENCE</scope>
    <source>
        <strain evidence="2">CBS 532.94</strain>
    </source>
</reference>
<evidence type="ECO:0008006" key="4">
    <source>
        <dbReference type="Google" id="ProtNLM"/>
    </source>
</evidence>
<sequence>MSDNQSQRSGSPTGSEENHEHDLPDPPAQWDVDAHLPRLERESLNVTQEHLILALDHVGRLLDAKGIPWAVMGGLALYMHGNKNRNTRDVDIAIEARPKAAIEALRDNRVYTPPLLSMAGSGCGRFYVLTGPGYGEKVDRQIVEVDLIIGGKHAWSQRANHDLNSRLTTAHTAAGERTYNVLSAAQLCRAKLHALEQREAERDFNDLEWLCMNHCSEIAEIADTLDEIERVNFVDKYSERYPGKEEVVRALKQALRI</sequence>
<evidence type="ECO:0000256" key="1">
    <source>
        <dbReference type="SAM" id="MobiDB-lite"/>
    </source>
</evidence>
<dbReference type="Proteomes" id="UP001303760">
    <property type="component" value="Unassembled WGS sequence"/>
</dbReference>